<gene>
    <name evidence="12" type="ORF">SETIT_9G514000v2</name>
</gene>
<dbReference type="Pfam" id="PF12371">
    <property type="entry name" value="TMEM131_like_N"/>
    <property type="match status" value="1"/>
</dbReference>
<evidence type="ECO:0000256" key="6">
    <source>
        <dbReference type="ARBA" id="ARBA00023136"/>
    </source>
</evidence>
<keyword evidence="3 8" id="KW-0812">Transmembrane</keyword>
<dbReference type="KEGG" id="sita:101762980"/>
<evidence type="ECO:0000256" key="4">
    <source>
        <dbReference type="ARBA" id="ARBA00022729"/>
    </source>
</evidence>
<keyword evidence="6 8" id="KW-0472">Membrane</keyword>
<evidence type="ECO:0000256" key="7">
    <source>
        <dbReference type="SAM" id="MobiDB-lite"/>
    </source>
</evidence>
<feature type="compositionally biased region" description="Low complexity" evidence="7">
    <location>
        <begin position="1150"/>
        <end position="1165"/>
    </location>
</feature>
<proteinExistence type="inferred from homology"/>
<keyword evidence="5 8" id="KW-1133">Transmembrane helix</keyword>
<feature type="compositionally biased region" description="Low complexity" evidence="7">
    <location>
        <begin position="1072"/>
        <end position="1097"/>
    </location>
</feature>
<dbReference type="EMBL" id="CM003536">
    <property type="protein sequence ID" value="RCV46209.1"/>
    <property type="molecule type" value="Genomic_DNA"/>
</dbReference>
<reference evidence="12" key="2">
    <citation type="submission" date="2015-07" db="EMBL/GenBank/DDBJ databases">
        <authorList>
            <person name="Noorani M."/>
        </authorList>
    </citation>
    <scope>NUCLEOTIDE SEQUENCE</scope>
    <source>
        <strain evidence="12">Yugu1</strain>
    </source>
</reference>
<dbReference type="Pfam" id="PF24474">
    <property type="entry name" value="DUF7579"/>
    <property type="match status" value="1"/>
</dbReference>
<dbReference type="OrthoDB" id="168404at2759"/>
<feature type="transmembrane region" description="Helical" evidence="8">
    <location>
        <begin position="883"/>
        <end position="904"/>
    </location>
</feature>
<feature type="compositionally biased region" description="Low complexity" evidence="7">
    <location>
        <begin position="1256"/>
        <end position="1272"/>
    </location>
</feature>
<dbReference type="PANTHER" id="PTHR22050">
    <property type="entry name" value="RW1 PROTEIN HOMOLOG"/>
    <property type="match status" value="1"/>
</dbReference>
<reference evidence="12" key="1">
    <citation type="journal article" date="2012" name="Nat. Biotechnol.">
        <title>Reference genome sequence of the model plant Setaria.</title>
        <authorList>
            <person name="Bennetzen J.L."/>
            <person name="Schmutz J."/>
            <person name="Wang H."/>
            <person name="Percifield R."/>
            <person name="Hawkins J."/>
            <person name="Pontaroli A.C."/>
            <person name="Estep M."/>
            <person name="Feng L."/>
            <person name="Vaughn J.N."/>
            <person name="Grimwood J."/>
            <person name="Jenkins J."/>
            <person name="Barry K."/>
            <person name="Lindquist E."/>
            <person name="Hellsten U."/>
            <person name="Deshpande S."/>
            <person name="Wang X."/>
            <person name="Wu X."/>
            <person name="Mitros T."/>
            <person name="Triplett J."/>
            <person name="Yang X."/>
            <person name="Ye C.Y."/>
            <person name="Mauro-Herrera M."/>
            <person name="Wang L."/>
            <person name="Li P."/>
            <person name="Sharma M."/>
            <person name="Sharma R."/>
            <person name="Ronald P.C."/>
            <person name="Panaud O."/>
            <person name="Kellogg E.A."/>
            <person name="Brutnell T.P."/>
            <person name="Doust A.N."/>
            <person name="Tuskan G.A."/>
            <person name="Rokhsar D."/>
            <person name="Devos K.M."/>
        </authorList>
    </citation>
    <scope>NUCLEOTIDE SEQUENCE [LARGE SCALE GENOMIC DNA]</scope>
    <source>
        <strain evidence="12">Yugu1</strain>
    </source>
</reference>
<evidence type="ECO:0000256" key="3">
    <source>
        <dbReference type="ARBA" id="ARBA00022692"/>
    </source>
</evidence>
<feature type="region of interest" description="Disordered" evidence="7">
    <location>
        <begin position="1254"/>
        <end position="1281"/>
    </location>
</feature>
<evidence type="ECO:0000256" key="1">
    <source>
        <dbReference type="ARBA" id="ARBA00004479"/>
    </source>
</evidence>
<dbReference type="PANTHER" id="PTHR22050:SF0">
    <property type="entry name" value="TRANSMEMBRANE PROTEIN 131 HOMOLOG"/>
    <property type="match status" value="1"/>
</dbReference>
<feature type="transmembrane region" description="Helical" evidence="8">
    <location>
        <begin position="916"/>
        <end position="936"/>
    </location>
</feature>
<evidence type="ECO:0000256" key="8">
    <source>
        <dbReference type="SAM" id="Phobius"/>
    </source>
</evidence>
<dbReference type="InterPro" id="IPR056001">
    <property type="entry name" value="DUF7579"/>
</dbReference>
<feature type="domain" description="DUF7579" evidence="10">
    <location>
        <begin position="457"/>
        <end position="567"/>
    </location>
</feature>
<feature type="region of interest" description="Disordered" evidence="7">
    <location>
        <begin position="1"/>
        <end position="24"/>
    </location>
</feature>
<feature type="region of interest" description="Disordered" evidence="7">
    <location>
        <begin position="963"/>
        <end position="1165"/>
    </location>
</feature>
<dbReference type="InterPro" id="IPR039877">
    <property type="entry name" value="TMEM131-like"/>
</dbReference>
<accession>A0A368SUY5</accession>
<dbReference type="InterPro" id="IPR055437">
    <property type="entry name" value="TMEM131L_Ig_5"/>
</dbReference>
<dbReference type="InterPro" id="IPR022113">
    <property type="entry name" value="TMEM131L_N"/>
</dbReference>
<evidence type="ECO:0000259" key="9">
    <source>
        <dbReference type="Pfam" id="PF12371"/>
    </source>
</evidence>
<name>A0A368SUY5_SETIT</name>
<comment type="subcellular location">
    <subcellularLocation>
        <location evidence="1">Membrane</location>
        <topology evidence="1">Single-pass type I membrane protein</topology>
    </subcellularLocation>
</comment>
<feature type="domain" description="Transmembrane protein 131-like N-terminal" evidence="9">
    <location>
        <begin position="204"/>
        <end position="287"/>
    </location>
</feature>
<evidence type="ECO:0000259" key="11">
    <source>
        <dbReference type="Pfam" id="PF24501"/>
    </source>
</evidence>
<feature type="domain" description="TMEM131L fifth Ig-like" evidence="11">
    <location>
        <begin position="823"/>
        <end position="888"/>
    </location>
</feature>
<evidence type="ECO:0000256" key="2">
    <source>
        <dbReference type="ARBA" id="ARBA00006682"/>
    </source>
</evidence>
<feature type="compositionally biased region" description="Polar residues" evidence="7">
    <location>
        <begin position="1023"/>
        <end position="1033"/>
    </location>
</feature>
<protein>
    <submittedName>
        <fullName evidence="12">Uncharacterized protein</fullName>
    </submittedName>
</protein>
<feature type="compositionally biased region" description="Basic and acidic residues" evidence="7">
    <location>
        <begin position="1109"/>
        <end position="1119"/>
    </location>
</feature>
<comment type="similarity">
    <text evidence="2">Belongs to the TMEM131 family.</text>
</comment>
<evidence type="ECO:0000259" key="10">
    <source>
        <dbReference type="Pfam" id="PF24474"/>
    </source>
</evidence>
<dbReference type="STRING" id="4555.A0A368SUY5"/>
<evidence type="ECO:0000256" key="5">
    <source>
        <dbReference type="ARBA" id="ARBA00022989"/>
    </source>
</evidence>
<evidence type="ECO:0000313" key="12">
    <source>
        <dbReference type="EMBL" id="RCV46209.1"/>
    </source>
</evidence>
<dbReference type="GO" id="GO:0016020">
    <property type="term" value="C:membrane"/>
    <property type="evidence" value="ECO:0007669"/>
    <property type="project" value="UniProtKB-SubCell"/>
</dbReference>
<keyword evidence="4" id="KW-0732">Signal</keyword>
<sequence length="1281" mass="138681">MVTTVKSRPPHASFAMSGRRHRSSPAAPSCSSFTGGSLLALCCLTLVLLAFPVSAAAAEDCAEESDGADGDDRCLGFRDACADQSAFCFSSSLSQTLLASADGIKAPDLEVPREWGPSSPPLGFPMSGGGGVVTCSSVDTTLTRARNGLGRDSDAGVRYNAEPCQAPLVPDNWMRASAGVPMELDVPAADVDPSGLQSSLSMNVAIDPPVLDWGRRDLYAASMATLTVVNLNNDSALRLYEPFSTDPQFYVYGYEDLELQPGDNATVTFIFLPKLLGSSSAHLVVQTNFGGFIIHAKGMAVSSPYQILPLTGIDVVIGGQVGRNLSIYNPHDDTLYVEEVAVWMSSLESTRYSSHLVCQLGPFDGALELSSSSNWYTASSDESGWPVMYIRPSEQWEVLPSRRNTVIEFKLQALSEGKVFGAICLKMRNCTPGTMHTFVTPIELEVHTRTYYDSSGLIAVTFEHISTCGESGSIFSLSLRNGAPKLLRIVGISEDDRNGPMIFQVKYLNGLILFPDTVTDIALVRYTSSVPEDISFDSCNIVVETNSTLGSSVIIPCKDLVRASLSYASTAVVAESDGPFTRPLHEEATSANARTGTLGSMLQIEDLHNVKPTIMRAVKADDTILRQWRSHGTSDGISILMDHEIMFPIVQIGSQFSKWIKVHNPSLEHAAMQLVVNSEEIIDQCKTVTDVCELTFSSKSPEINSTETRFGFSLSDVAITEAHVGPSETALLGPIVFHPSNRCMWSSMVLIRNNLSGVELLPLRAYGGRQSIVLLEESKPAWKLEFNLGSNIQNVQNKSTMTKQEVPSSLCSQQLTKEIHVKNSGDLPLQVTKVKISGADCGVDGFAVDNCKGFSLAPSESIRMLISFQADFSSAMVKRDLELVMTTGIFPIPMTANIPVCMLNQCRKSYLRSTHWKLLVLFFGALTLLVLVFVRYPPHSLAWGSQDHYIKIDDRKSTIFEENRKSPVSKTLKPSFLHQSSKKSRAIKEHKRTEEALAEKYPASVIDSSKSTDDKNNPDEELPTSTMSVSPSNPVEDKASGEAPRTSENLTIRIARDKGKRRKRKVGGAGLAGKFEVSSSHSGNSTPSSPLSQSSTPKQGWSFSGAPSELKHGNRHETGFDVEATTSSTGTNREKKTWSQVAKEQPRSRSASPGTPSPSASALTTTTWRSPMLSTSSPIAPHARAPGSNLVKDKAVKRGEGARLKKDFTYDIWGDHFPANLLGIVRNGAPCKMPVASEGASYSLFAREPQTLMMKPSSSAPPVSRGRGSPPSDVATGYGIK</sequence>
<organism evidence="12">
    <name type="scientific">Setaria italica</name>
    <name type="common">Foxtail millet</name>
    <name type="synonym">Panicum italicum</name>
    <dbReference type="NCBI Taxonomy" id="4555"/>
    <lineage>
        <taxon>Eukaryota</taxon>
        <taxon>Viridiplantae</taxon>
        <taxon>Streptophyta</taxon>
        <taxon>Embryophyta</taxon>
        <taxon>Tracheophyta</taxon>
        <taxon>Spermatophyta</taxon>
        <taxon>Magnoliopsida</taxon>
        <taxon>Liliopsida</taxon>
        <taxon>Poales</taxon>
        <taxon>Poaceae</taxon>
        <taxon>PACMAD clade</taxon>
        <taxon>Panicoideae</taxon>
        <taxon>Panicodae</taxon>
        <taxon>Paniceae</taxon>
        <taxon>Cenchrinae</taxon>
        <taxon>Setaria</taxon>
    </lineage>
</organism>
<feature type="compositionally biased region" description="Basic residues" evidence="7">
    <location>
        <begin position="980"/>
        <end position="990"/>
    </location>
</feature>
<dbReference type="Pfam" id="PF24501">
    <property type="entry name" value="Ig_TMEM131L_5"/>
    <property type="match status" value="1"/>
</dbReference>